<dbReference type="Proteomes" id="UP000037069">
    <property type="component" value="Unassembled WGS sequence"/>
</dbReference>
<organism evidence="2 3">
    <name type="scientific">Lucilia cuprina</name>
    <name type="common">Green bottle fly</name>
    <name type="synonym">Australian sheep blowfly</name>
    <dbReference type="NCBI Taxonomy" id="7375"/>
    <lineage>
        <taxon>Eukaryota</taxon>
        <taxon>Metazoa</taxon>
        <taxon>Ecdysozoa</taxon>
        <taxon>Arthropoda</taxon>
        <taxon>Hexapoda</taxon>
        <taxon>Insecta</taxon>
        <taxon>Pterygota</taxon>
        <taxon>Neoptera</taxon>
        <taxon>Endopterygota</taxon>
        <taxon>Diptera</taxon>
        <taxon>Brachycera</taxon>
        <taxon>Muscomorpha</taxon>
        <taxon>Oestroidea</taxon>
        <taxon>Calliphoridae</taxon>
        <taxon>Luciliinae</taxon>
        <taxon>Lucilia</taxon>
    </lineage>
</organism>
<dbReference type="OrthoDB" id="8053018at2759"/>
<gene>
    <name evidence="2" type="ORF">FF38_09181</name>
</gene>
<reference evidence="2 3" key="1">
    <citation type="journal article" date="2015" name="Nat. Commun.">
        <title>Lucilia cuprina genome unlocks parasitic fly biology to underpin future interventions.</title>
        <authorList>
            <person name="Anstead C.A."/>
            <person name="Korhonen P.K."/>
            <person name="Young N.D."/>
            <person name="Hall R.S."/>
            <person name="Jex A.R."/>
            <person name="Murali S.C."/>
            <person name="Hughes D.S."/>
            <person name="Lee S.F."/>
            <person name="Perry T."/>
            <person name="Stroehlein A.J."/>
            <person name="Ansell B.R."/>
            <person name="Breugelmans B."/>
            <person name="Hofmann A."/>
            <person name="Qu J."/>
            <person name="Dugan S."/>
            <person name="Lee S.L."/>
            <person name="Chao H."/>
            <person name="Dinh H."/>
            <person name="Han Y."/>
            <person name="Doddapaneni H.V."/>
            <person name="Worley K.C."/>
            <person name="Muzny D.M."/>
            <person name="Ioannidis P."/>
            <person name="Waterhouse R.M."/>
            <person name="Zdobnov E.M."/>
            <person name="James P.J."/>
            <person name="Bagnall N.H."/>
            <person name="Kotze A.C."/>
            <person name="Gibbs R.A."/>
            <person name="Richards S."/>
            <person name="Batterham P."/>
            <person name="Gasser R.B."/>
        </authorList>
    </citation>
    <scope>NUCLEOTIDE SEQUENCE [LARGE SCALE GENOMIC DNA]</scope>
    <source>
        <strain evidence="2 3">LS</strain>
        <tissue evidence="2">Full body</tissue>
    </source>
</reference>
<evidence type="ECO:0000313" key="2">
    <source>
        <dbReference type="EMBL" id="KNC23512.1"/>
    </source>
</evidence>
<feature type="region of interest" description="Disordered" evidence="1">
    <location>
        <begin position="124"/>
        <end position="175"/>
    </location>
</feature>
<evidence type="ECO:0000256" key="1">
    <source>
        <dbReference type="SAM" id="MobiDB-lite"/>
    </source>
</evidence>
<dbReference type="AlphaFoldDB" id="A0A0L0BTY5"/>
<accession>A0A0L0BTY5</accession>
<sequence>MSPTIFQRIISFCFIYDHVGENIEILNRKDLSDFMEQHQDIAKGYVKGDRVTNEALWIILTEKLNSSGPPSNDCNEESIARLTGIYRAVDGLVGSKDFADTVLENLLCDSNKETSADLDVIAPSTSRSALENQEHADKNTTISSKKRPCLTPSPDPKRKRSRTPCNPQTPSTQDLNKLLAEENNYFKSIVNLMEEQRDEIRCQNQKLDRLLMSYVRLSDASYDQ</sequence>
<feature type="compositionally biased region" description="Polar residues" evidence="1">
    <location>
        <begin position="163"/>
        <end position="175"/>
    </location>
</feature>
<dbReference type="EMBL" id="JRES01001347">
    <property type="protein sequence ID" value="KNC23512.1"/>
    <property type="molecule type" value="Genomic_DNA"/>
</dbReference>
<keyword evidence="3" id="KW-1185">Reference proteome</keyword>
<evidence type="ECO:0000313" key="3">
    <source>
        <dbReference type="Proteomes" id="UP000037069"/>
    </source>
</evidence>
<comment type="caution">
    <text evidence="2">The sequence shown here is derived from an EMBL/GenBank/DDBJ whole genome shotgun (WGS) entry which is preliminary data.</text>
</comment>
<protein>
    <submittedName>
        <fullName evidence="2">Uncharacterized protein</fullName>
    </submittedName>
</protein>
<proteinExistence type="predicted"/>
<name>A0A0L0BTY5_LUCCU</name>